<comment type="caution">
    <text evidence="4">The sequence shown here is derived from an EMBL/GenBank/DDBJ whole genome shotgun (WGS) entry which is preliminary data.</text>
</comment>
<dbReference type="InterPro" id="IPR013087">
    <property type="entry name" value="Znf_C2H2_type"/>
</dbReference>
<feature type="compositionally biased region" description="Polar residues" evidence="2">
    <location>
        <begin position="797"/>
        <end position="807"/>
    </location>
</feature>
<dbReference type="PANTHER" id="PTHR38166">
    <property type="entry name" value="C2H2-TYPE DOMAIN-CONTAINING PROTEIN-RELATED"/>
    <property type="match status" value="1"/>
</dbReference>
<reference evidence="4" key="1">
    <citation type="submission" date="2020-01" db="EMBL/GenBank/DDBJ databases">
        <title>Identification and distribution of gene clusters putatively required for synthesis of sphingolipid metabolism inhibitors in phylogenetically diverse species of the filamentous fungus Fusarium.</title>
        <authorList>
            <person name="Kim H.-S."/>
            <person name="Busman M."/>
            <person name="Brown D.W."/>
            <person name="Divon H."/>
            <person name="Uhlig S."/>
            <person name="Proctor R.H."/>
        </authorList>
    </citation>
    <scope>NUCLEOTIDE SEQUENCE</scope>
    <source>
        <strain evidence="4">NRRL 31653</strain>
    </source>
</reference>
<feature type="region of interest" description="Disordered" evidence="2">
    <location>
        <begin position="1060"/>
        <end position="1093"/>
    </location>
</feature>
<evidence type="ECO:0000313" key="5">
    <source>
        <dbReference type="Proteomes" id="UP000737391"/>
    </source>
</evidence>
<feature type="domain" description="C2H2-type" evidence="3">
    <location>
        <begin position="906"/>
        <end position="938"/>
    </location>
</feature>
<dbReference type="PROSITE" id="PS50157">
    <property type="entry name" value="ZINC_FINGER_C2H2_2"/>
    <property type="match status" value="1"/>
</dbReference>
<feature type="compositionally biased region" description="Basic and acidic residues" evidence="2">
    <location>
        <begin position="839"/>
        <end position="856"/>
    </location>
</feature>
<dbReference type="EMBL" id="LUFC02000113">
    <property type="protein sequence ID" value="KAF4501695.1"/>
    <property type="molecule type" value="Genomic_DNA"/>
</dbReference>
<organism evidence="4 5">
    <name type="scientific">Fusarium agapanthi</name>
    <dbReference type="NCBI Taxonomy" id="1803897"/>
    <lineage>
        <taxon>Eukaryota</taxon>
        <taxon>Fungi</taxon>
        <taxon>Dikarya</taxon>
        <taxon>Ascomycota</taxon>
        <taxon>Pezizomycotina</taxon>
        <taxon>Sordariomycetes</taxon>
        <taxon>Hypocreomycetidae</taxon>
        <taxon>Hypocreales</taxon>
        <taxon>Nectriaceae</taxon>
        <taxon>Fusarium</taxon>
        <taxon>Fusarium fujikuroi species complex</taxon>
    </lineage>
</organism>
<sequence>MYSYPTPLPEFTAQSQSQDGLHNRPVANYPWAVQGGLSAINTNVRPQYGFSESPLPMSSSTNGYPSYDMALLSQPTFRPYPSFSSASEWPHPRPQHGSSSQSLVPATKTEAIKVLIKRFGWLWLLLKVRSKLRGSGRRHQRRHSASDYTSRTAGHNNGHYLASSLSVSLADDARLGNLVTGDEADLFSPIDPTNHVWFDALGILNGNSLLPVPAGVPRPATVLFEEDVPAPIPGQRPIECLEETVPPINLMNQPQQEIIVPGQSKKRAFDCVELDDSSTDEADGMSVDKKRPKTASAAPRFACPFYKHDPERYANSRSCCGPGWETVHRVKEHIFRSHTFPEHECQRCFQSFKTELKLSRHLRASAPCEVQSRITQEHEGINASQSKALHARARKCDSGADLKEVEEQRWNDVYKIIFPGGGLVPTPYYDRLQKSNNDDFGMNLMSDFEQRMRGNVSEMKNLQPTLAPLVVQLACNTLRERRVRSHNKPWAYFNPSDWLIKTLARLLPSLMHAHYPQVLEQFIISVLLNTSIAGSYLFLRFRLPSTLLIGFSFICSMSDPSHNDQWEQERSFIAKFWENPPSEGSTGQVPKLKSISNHGEGVSHLVPPSYMGYWGKKPMPSININIASIGSDVVTPLTESSETSWSTGGISMDSGCFCSAGNMGESCTHAPLTDSYVSWFDHFEPENVLLPGTPQGIAGLSGSQRNIQAVYSSQVGGSPTLQSILETRASLPASSGPSDCGYSRETSADSVETCWSSDQASSSSAVTERRKYQLVVQIIGRLQEWLEVMLRRHGAYNGQTASSSGSTPVVGAASHAGEASSSQPRRKRQRSGSDDGFGEDDKTPDRTQKKRGKTSDSTETRYVCPFFKHNREKYKTSQWKSCCWPGWTSVHRVKEHLYRRHMLPKFRCNRCRQDLKSAFNLNEHQRADTICQRQSEEPEEEGIDEEQERLLRVRKRKNGKAPQVAEEEKWVEMYKILFPHDDPIPSPYPELCPLQPEQDIEHPGANVLDSFEDYARREFSRRMRPRIESLVDGIFEQTLTSQTITDVANNVLSGIMESFRESQSQETCQPESQDLPSRIPSPHGLPVESSNRVPQEIHTYEAGSYSNLETDLDEILSSLDANQSLEFERWGIEDEGINTFHPFGLQVEQYNKANA</sequence>
<protein>
    <recommendedName>
        <fullName evidence="3">C2H2-type domain-containing protein</fullName>
    </recommendedName>
</protein>
<dbReference type="Proteomes" id="UP000737391">
    <property type="component" value="Unassembled WGS sequence"/>
</dbReference>
<feature type="region of interest" description="Disordered" evidence="2">
    <location>
        <begin position="1"/>
        <end position="22"/>
    </location>
</feature>
<feature type="region of interest" description="Disordered" evidence="2">
    <location>
        <begin position="797"/>
        <end position="856"/>
    </location>
</feature>
<accession>A0A9P5E9R0</accession>
<evidence type="ECO:0000256" key="1">
    <source>
        <dbReference type="PROSITE-ProRule" id="PRU00042"/>
    </source>
</evidence>
<keyword evidence="1" id="KW-0862">Zinc</keyword>
<keyword evidence="1" id="KW-0479">Metal-binding</keyword>
<feature type="compositionally biased region" description="Low complexity" evidence="2">
    <location>
        <begin position="811"/>
        <end position="823"/>
    </location>
</feature>
<proteinExistence type="predicted"/>
<keyword evidence="1" id="KW-0863">Zinc-finger</keyword>
<evidence type="ECO:0000259" key="3">
    <source>
        <dbReference type="PROSITE" id="PS50157"/>
    </source>
</evidence>
<dbReference type="OrthoDB" id="4161727at2759"/>
<feature type="region of interest" description="Disordered" evidence="2">
    <location>
        <begin position="83"/>
        <end position="104"/>
    </location>
</feature>
<gene>
    <name evidence="4" type="ORF">FAGAP_2101</name>
</gene>
<name>A0A9P5E9R0_9HYPO</name>
<dbReference type="PANTHER" id="PTHR38166:SF1">
    <property type="entry name" value="C2H2-TYPE DOMAIN-CONTAINING PROTEIN"/>
    <property type="match status" value="1"/>
</dbReference>
<keyword evidence="5" id="KW-1185">Reference proteome</keyword>
<feature type="compositionally biased region" description="Polar residues" evidence="2">
    <location>
        <begin position="1061"/>
        <end position="1075"/>
    </location>
</feature>
<dbReference type="AlphaFoldDB" id="A0A9P5E9R0"/>
<dbReference type="GO" id="GO:0008270">
    <property type="term" value="F:zinc ion binding"/>
    <property type="evidence" value="ECO:0007669"/>
    <property type="project" value="UniProtKB-KW"/>
</dbReference>
<evidence type="ECO:0000256" key="2">
    <source>
        <dbReference type="SAM" id="MobiDB-lite"/>
    </source>
</evidence>
<evidence type="ECO:0000313" key="4">
    <source>
        <dbReference type="EMBL" id="KAF4501695.1"/>
    </source>
</evidence>